<keyword evidence="1" id="KW-0805">Transcription regulation</keyword>
<sequence length="402" mass="44291">MSLPISLSPLPLKVEDYCTEFTSDLALLPLDLTPALDQVTEHDRPRRPSVSSVGTIPSPVSPTFPQSSQDDSDDCWNLIPYNVPWGNNYHNYEYGTLPGPEGACIFLRSPTPVKNQRTSQACKKCRERKAKCSGTRPSCERCHARGHTCVYVDDPKRVRHSTSSTSLRHRSQRSQSRPAPRRTSSHSTMTESVSDVLCPSPRSPVMSGFQLEPDSEPEFSSALELHHESPYDGEFSSVIQLPETPYGLPIQSASLDSSGNPPPGSVHSPQPMRYPQLGSLLSISIPGTDEIPALESTSSSPASTSSQSTPLLDYQPGMFDQSFVGGEFGYDRSANYQGYCAPRSVQYPQFDQNSMVQMGCSYENSHLVYAIGGNEEQFLATTEGLSHPYNEDLLVRPQFIPY</sequence>
<dbReference type="InterPro" id="IPR050675">
    <property type="entry name" value="OAF3"/>
</dbReference>
<dbReference type="OrthoDB" id="2441642at2759"/>
<reference evidence="7" key="2">
    <citation type="submission" date="2020-11" db="EMBL/GenBank/DDBJ databases">
        <authorList>
            <consortium name="DOE Joint Genome Institute"/>
            <person name="Kuo A."/>
            <person name="Miyauchi S."/>
            <person name="Kiss E."/>
            <person name="Drula E."/>
            <person name="Kohler A."/>
            <person name="Sanchez-Garcia M."/>
            <person name="Andreopoulos B."/>
            <person name="Barry K.W."/>
            <person name="Bonito G."/>
            <person name="Buee M."/>
            <person name="Carver A."/>
            <person name="Chen C."/>
            <person name="Cichocki N."/>
            <person name="Clum A."/>
            <person name="Culley D."/>
            <person name="Crous P.W."/>
            <person name="Fauchery L."/>
            <person name="Girlanda M."/>
            <person name="Hayes R."/>
            <person name="Keri Z."/>
            <person name="Labutti K."/>
            <person name="Lipzen A."/>
            <person name="Lombard V."/>
            <person name="Magnuson J."/>
            <person name="Maillard F."/>
            <person name="Morin E."/>
            <person name="Murat C."/>
            <person name="Nolan M."/>
            <person name="Ohm R."/>
            <person name="Pangilinan J."/>
            <person name="Pereira M."/>
            <person name="Perotto S."/>
            <person name="Peter M."/>
            <person name="Riley R."/>
            <person name="Sitrit Y."/>
            <person name="Stielow B."/>
            <person name="Szollosi G."/>
            <person name="Zifcakova L."/>
            <person name="Stursova M."/>
            <person name="Spatafora J.W."/>
            <person name="Tedersoo L."/>
            <person name="Vaario L.-M."/>
            <person name="Yamada A."/>
            <person name="Yan M."/>
            <person name="Wang P."/>
            <person name="Xu J."/>
            <person name="Bruns T."/>
            <person name="Baldrian P."/>
            <person name="Vilgalys R."/>
            <person name="Henrissat B."/>
            <person name="Grigoriev I.V."/>
            <person name="Hibbett D."/>
            <person name="Nagy L.G."/>
            <person name="Martin F.M."/>
        </authorList>
    </citation>
    <scope>NUCLEOTIDE SEQUENCE</scope>
    <source>
        <strain evidence="7">UH-Tt-Lm1</strain>
    </source>
</reference>
<evidence type="ECO:0000256" key="2">
    <source>
        <dbReference type="ARBA" id="ARBA00023125"/>
    </source>
</evidence>
<dbReference type="SMART" id="SM00066">
    <property type="entry name" value="GAL4"/>
    <property type="match status" value="1"/>
</dbReference>
<evidence type="ECO:0000256" key="3">
    <source>
        <dbReference type="ARBA" id="ARBA00023163"/>
    </source>
</evidence>
<dbReference type="Pfam" id="PF00172">
    <property type="entry name" value="Zn_clus"/>
    <property type="match status" value="1"/>
</dbReference>
<protein>
    <recommendedName>
        <fullName evidence="6">Zn(2)-C6 fungal-type domain-containing protein</fullName>
    </recommendedName>
</protein>
<keyword evidence="4" id="KW-0539">Nucleus</keyword>
<dbReference type="CDD" id="cd00067">
    <property type="entry name" value="GAL4"/>
    <property type="match status" value="1"/>
</dbReference>
<dbReference type="PANTHER" id="PTHR31069:SF12">
    <property type="entry name" value="TRANSCRIPTION FACTOR DOMAIN-CONTAINING PROTEIN"/>
    <property type="match status" value="1"/>
</dbReference>
<dbReference type="InterPro" id="IPR001138">
    <property type="entry name" value="Zn2Cys6_DnaBD"/>
</dbReference>
<dbReference type="GO" id="GO:0000978">
    <property type="term" value="F:RNA polymerase II cis-regulatory region sequence-specific DNA binding"/>
    <property type="evidence" value="ECO:0007669"/>
    <property type="project" value="TreeGrafter"/>
</dbReference>
<dbReference type="PROSITE" id="PS00463">
    <property type="entry name" value="ZN2_CY6_FUNGAL_1"/>
    <property type="match status" value="1"/>
</dbReference>
<feature type="region of interest" description="Disordered" evidence="5">
    <location>
        <begin position="247"/>
        <end position="273"/>
    </location>
</feature>
<evidence type="ECO:0000313" key="7">
    <source>
        <dbReference type="EMBL" id="KAF9788619.1"/>
    </source>
</evidence>
<name>A0A9P6HKB5_9AGAM</name>
<dbReference type="EMBL" id="WIUZ02000004">
    <property type="protein sequence ID" value="KAF9788619.1"/>
    <property type="molecule type" value="Genomic_DNA"/>
</dbReference>
<dbReference type="SUPFAM" id="SSF57701">
    <property type="entry name" value="Zn2/Cys6 DNA-binding domain"/>
    <property type="match status" value="1"/>
</dbReference>
<dbReference type="InterPro" id="IPR036864">
    <property type="entry name" value="Zn2-C6_fun-type_DNA-bd_sf"/>
</dbReference>
<feature type="region of interest" description="Disordered" evidence="5">
    <location>
        <begin position="290"/>
        <end position="311"/>
    </location>
</feature>
<keyword evidence="2" id="KW-0238">DNA-binding</keyword>
<accession>A0A9P6HKB5</accession>
<evidence type="ECO:0000313" key="8">
    <source>
        <dbReference type="Proteomes" id="UP000736335"/>
    </source>
</evidence>
<reference evidence="7" key="1">
    <citation type="journal article" date="2020" name="Nat. Commun.">
        <title>Large-scale genome sequencing of mycorrhizal fungi provides insights into the early evolution of symbiotic traits.</title>
        <authorList>
            <person name="Miyauchi S."/>
            <person name="Kiss E."/>
            <person name="Kuo A."/>
            <person name="Drula E."/>
            <person name="Kohler A."/>
            <person name="Sanchez-Garcia M."/>
            <person name="Morin E."/>
            <person name="Andreopoulos B."/>
            <person name="Barry K.W."/>
            <person name="Bonito G."/>
            <person name="Buee M."/>
            <person name="Carver A."/>
            <person name="Chen C."/>
            <person name="Cichocki N."/>
            <person name="Clum A."/>
            <person name="Culley D."/>
            <person name="Crous P.W."/>
            <person name="Fauchery L."/>
            <person name="Girlanda M."/>
            <person name="Hayes R.D."/>
            <person name="Keri Z."/>
            <person name="LaButti K."/>
            <person name="Lipzen A."/>
            <person name="Lombard V."/>
            <person name="Magnuson J."/>
            <person name="Maillard F."/>
            <person name="Murat C."/>
            <person name="Nolan M."/>
            <person name="Ohm R.A."/>
            <person name="Pangilinan J."/>
            <person name="Pereira M.F."/>
            <person name="Perotto S."/>
            <person name="Peter M."/>
            <person name="Pfister S."/>
            <person name="Riley R."/>
            <person name="Sitrit Y."/>
            <person name="Stielow J.B."/>
            <person name="Szollosi G."/>
            <person name="Zifcakova L."/>
            <person name="Stursova M."/>
            <person name="Spatafora J.W."/>
            <person name="Tedersoo L."/>
            <person name="Vaario L.M."/>
            <person name="Yamada A."/>
            <person name="Yan M."/>
            <person name="Wang P."/>
            <person name="Xu J."/>
            <person name="Bruns T."/>
            <person name="Baldrian P."/>
            <person name="Vilgalys R."/>
            <person name="Dunand C."/>
            <person name="Henrissat B."/>
            <person name="Grigoriev I.V."/>
            <person name="Hibbett D."/>
            <person name="Nagy L.G."/>
            <person name="Martin F.M."/>
        </authorList>
    </citation>
    <scope>NUCLEOTIDE SEQUENCE</scope>
    <source>
        <strain evidence="7">UH-Tt-Lm1</strain>
    </source>
</reference>
<gene>
    <name evidence="7" type="ORF">BJ322DRAFT_650261</name>
</gene>
<dbReference type="GO" id="GO:0005634">
    <property type="term" value="C:nucleus"/>
    <property type="evidence" value="ECO:0007669"/>
    <property type="project" value="TreeGrafter"/>
</dbReference>
<feature type="compositionally biased region" description="Low complexity" evidence="5">
    <location>
        <begin position="293"/>
        <end position="311"/>
    </location>
</feature>
<proteinExistence type="predicted"/>
<evidence type="ECO:0000259" key="6">
    <source>
        <dbReference type="PROSITE" id="PS50048"/>
    </source>
</evidence>
<keyword evidence="8" id="KW-1185">Reference proteome</keyword>
<evidence type="ECO:0000256" key="1">
    <source>
        <dbReference type="ARBA" id="ARBA00023015"/>
    </source>
</evidence>
<evidence type="ECO:0000256" key="5">
    <source>
        <dbReference type="SAM" id="MobiDB-lite"/>
    </source>
</evidence>
<dbReference type="Gene3D" id="4.10.240.10">
    <property type="entry name" value="Zn(2)-C6 fungal-type DNA-binding domain"/>
    <property type="match status" value="1"/>
</dbReference>
<keyword evidence="3" id="KW-0804">Transcription</keyword>
<dbReference type="Proteomes" id="UP000736335">
    <property type="component" value="Unassembled WGS sequence"/>
</dbReference>
<evidence type="ECO:0000256" key="4">
    <source>
        <dbReference type="ARBA" id="ARBA00023242"/>
    </source>
</evidence>
<feature type="region of interest" description="Disordered" evidence="5">
    <location>
        <begin position="40"/>
        <end position="71"/>
    </location>
</feature>
<feature type="region of interest" description="Disordered" evidence="5">
    <location>
        <begin position="160"/>
        <end position="222"/>
    </location>
</feature>
<dbReference type="AlphaFoldDB" id="A0A9P6HKB5"/>
<dbReference type="GO" id="GO:0045944">
    <property type="term" value="P:positive regulation of transcription by RNA polymerase II"/>
    <property type="evidence" value="ECO:0007669"/>
    <property type="project" value="TreeGrafter"/>
</dbReference>
<dbReference type="GO" id="GO:0008270">
    <property type="term" value="F:zinc ion binding"/>
    <property type="evidence" value="ECO:0007669"/>
    <property type="project" value="InterPro"/>
</dbReference>
<feature type="domain" description="Zn(2)-C6 fungal-type" evidence="6">
    <location>
        <begin position="121"/>
        <end position="151"/>
    </location>
</feature>
<organism evidence="7 8">
    <name type="scientific">Thelephora terrestris</name>
    <dbReference type="NCBI Taxonomy" id="56493"/>
    <lineage>
        <taxon>Eukaryota</taxon>
        <taxon>Fungi</taxon>
        <taxon>Dikarya</taxon>
        <taxon>Basidiomycota</taxon>
        <taxon>Agaricomycotina</taxon>
        <taxon>Agaricomycetes</taxon>
        <taxon>Thelephorales</taxon>
        <taxon>Thelephoraceae</taxon>
        <taxon>Thelephora</taxon>
    </lineage>
</organism>
<dbReference type="GO" id="GO:0000981">
    <property type="term" value="F:DNA-binding transcription factor activity, RNA polymerase II-specific"/>
    <property type="evidence" value="ECO:0007669"/>
    <property type="project" value="InterPro"/>
</dbReference>
<comment type="caution">
    <text evidence="7">The sequence shown here is derived from an EMBL/GenBank/DDBJ whole genome shotgun (WGS) entry which is preliminary data.</text>
</comment>
<dbReference type="PROSITE" id="PS50048">
    <property type="entry name" value="ZN2_CY6_FUNGAL_2"/>
    <property type="match status" value="1"/>
</dbReference>
<dbReference type="PANTHER" id="PTHR31069">
    <property type="entry name" value="OLEATE-ACTIVATED TRANSCRIPTION FACTOR 1-RELATED"/>
    <property type="match status" value="1"/>
</dbReference>